<gene>
    <name evidence="2" type="ORF">rCG_63313</name>
</gene>
<evidence type="ECO:0000313" key="2">
    <source>
        <dbReference type="EMBL" id="EDL97439.1"/>
    </source>
</evidence>
<feature type="compositionally biased region" description="Low complexity" evidence="1">
    <location>
        <begin position="69"/>
        <end position="82"/>
    </location>
</feature>
<dbReference type="Proteomes" id="UP000234681">
    <property type="component" value="Chromosome 6"/>
</dbReference>
<accession>A6KBU2</accession>
<protein>
    <submittedName>
        <fullName evidence="2">RCG63313</fullName>
    </submittedName>
</protein>
<feature type="region of interest" description="Disordered" evidence="1">
    <location>
        <begin position="65"/>
        <end position="105"/>
    </location>
</feature>
<feature type="compositionally biased region" description="Basic and acidic residues" evidence="1">
    <location>
        <begin position="83"/>
        <end position="98"/>
    </location>
</feature>
<name>A6KBU2_RAT</name>
<evidence type="ECO:0000313" key="3">
    <source>
        <dbReference type="Proteomes" id="UP000234681"/>
    </source>
</evidence>
<dbReference type="AlphaFoldDB" id="A6KBU2"/>
<organism evidence="2 3">
    <name type="scientific">Rattus norvegicus</name>
    <name type="common">Rat</name>
    <dbReference type="NCBI Taxonomy" id="10116"/>
    <lineage>
        <taxon>Eukaryota</taxon>
        <taxon>Metazoa</taxon>
        <taxon>Chordata</taxon>
        <taxon>Craniata</taxon>
        <taxon>Vertebrata</taxon>
        <taxon>Euteleostomi</taxon>
        <taxon>Mammalia</taxon>
        <taxon>Eutheria</taxon>
        <taxon>Euarchontoglires</taxon>
        <taxon>Glires</taxon>
        <taxon>Rodentia</taxon>
        <taxon>Myomorpha</taxon>
        <taxon>Muroidea</taxon>
        <taxon>Muridae</taxon>
        <taxon>Murinae</taxon>
        <taxon>Rattus</taxon>
    </lineage>
</organism>
<evidence type="ECO:0000256" key="1">
    <source>
        <dbReference type="SAM" id="MobiDB-lite"/>
    </source>
</evidence>
<sequence>MPGKSCCHEAWSFSEDARGHSAHLNLFYSLNRATCVVPSWSQRDSSCCRVALGCHRLSGLSRKADRDTLSLPPTSSSLTDTPPDQKELGEEKGLRNWREAAQPFL</sequence>
<proteinExistence type="predicted"/>
<dbReference type="EMBL" id="CH474034">
    <property type="protein sequence ID" value="EDL97439.1"/>
    <property type="molecule type" value="Genomic_DNA"/>
</dbReference>
<reference evidence="2 3" key="1">
    <citation type="submission" date="2005-09" db="EMBL/GenBank/DDBJ databases">
        <authorList>
            <person name="Mural R.J."/>
            <person name="Li P.W."/>
            <person name="Adams M.D."/>
            <person name="Amanatides P.G."/>
            <person name="Baden-Tillson H."/>
            <person name="Barnstead M."/>
            <person name="Chin S.H."/>
            <person name="Dew I."/>
            <person name="Evans C.A."/>
            <person name="Ferriera S."/>
            <person name="Flanigan M."/>
            <person name="Fosler C."/>
            <person name="Glodek A."/>
            <person name="Gu Z."/>
            <person name="Holt R.A."/>
            <person name="Jennings D."/>
            <person name="Kraft C.L."/>
            <person name="Lu F."/>
            <person name="Nguyen T."/>
            <person name="Nusskern D.R."/>
            <person name="Pfannkoch C.M."/>
            <person name="Sitter C."/>
            <person name="Sutton G.G."/>
            <person name="Venter J.C."/>
            <person name="Wang Z."/>
            <person name="Woodage T."/>
            <person name="Zheng X.H."/>
            <person name="Zhong F."/>
        </authorList>
    </citation>
    <scope>NUCLEOTIDE SEQUENCE [LARGE SCALE GENOMIC DNA]</scope>
    <source>
        <strain>BN</strain>
        <strain evidence="3">Sprague-Dawley</strain>
    </source>
</reference>